<dbReference type="PANTHER" id="PTHR47022:SF1">
    <property type="entry name" value="BTB AND MATH DOMAIN-CONTAINING PROTEIN 36-RELATED"/>
    <property type="match status" value="1"/>
</dbReference>
<dbReference type="Proteomes" id="UP001328107">
    <property type="component" value="Unassembled WGS sequence"/>
</dbReference>
<dbReference type="EMBL" id="BTRK01000004">
    <property type="protein sequence ID" value="GMR49960.1"/>
    <property type="molecule type" value="Genomic_DNA"/>
</dbReference>
<dbReference type="PANTHER" id="PTHR47022">
    <property type="entry name" value="BTB AND MATH DOMAIN-CONTAINING PROTEIN 36-RELATED"/>
    <property type="match status" value="1"/>
</dbReference>
<dbReference type="SUPFAM" id="SSF54695">
    <property type="entry name" value="POZ domain"/>
    <property type="match status" value="1"/>
</dbReference>
<comment type="caution">
    <text evidence="2">The sequence shown here is derived from an EMBL/GenBank/DDBJ whole genome shotgun (WGS) entry which is preliminary data.</text>
</comment>
<accession>A0AAN5CT67</accession>
<feature type="non-terminal residue" evidence="2">
    <location>
        <position position="1"/>
    </location>
</feature>
<dbReference type="Gene3D" id="3.30.710.10">
    <property type="entry name" value="Potassium Channel Kv1.1, Chain A"/>
    <property type="match status" value="1"/>
</dbReference>
<protein>
    <recommendedName>
        <fullName evidence="1">BTB domain-containing protein</fullName>
    </recommendedName>
</protein>
<reference evidence="3" key="1">
    <citation type="submission" date="2022-10" db="EMBL/GenBank/DDBJ databases">
        <title>Genome assembly of Pristionchus species.</title>
        <authorList>
            <person name="Yoshida K."/>
            <person name="Sommer R.J."/>
        </authorList>
    </citation>
    <scope>NUCLEOTIDE SEQUENCE [LARGE SCALE GENOMIC DNA]</scope>
    <source>
        <strain evidence="3">RS5460</strain>
    </source>
</reference>
<keyword evidence="3" id="KW-1185">Reference proteome</keyword>
<dbReference type="InterPro" id="IPR011333">
    <property type="entry name" value="SKP1/BTB/POZ_sf"/>
</dbReference>
<dbReference type="AlphaFoldDB" id="A0AAN5CT67"/>
<organism evidence="2 3">
    <name type="scientific">Pristionchus mayeri</name>
    <dbReference type="NCBI Taxonomy" id="1317129"/>
    <lineage>
        <taxon>Eukaryota</taxon>
        <taxon>Metazoa</taxon>
        <taxon>Ecdysozoa</taxon>
        <taxon>Nematoda</taxon>
        <taxon>Chromadorea</taxon>
        <taxon>Rhabditida</taxon>
        <taxon>Rhabditina</taxon>
        <taxon>Diplogasteromorpha</taxon>
        <taxon>Diplogasteroidea</taxon>
        <taxon>Neodiplogasteridae</taxon>
        <taxon>Pristionchus</taxon>
    </lineage>
</organism>
<sequence length="201" mass="22650">SQGFLLDDKMIMEVSITIHRTVGVGIIISLRDFAEPNETCDVCLIVECKRIHVAKAVLATISPVLKTMLYGKFEESAKREIEIHDVKHTDFVNFLNVVYSSLHAIDDASVEGILSIADRFNAKIILEAVEAFILGNSQMHIAKKLLLTDTYKLEITQAALLLSCKNLRYTKSMELTEWYTSFSDKLKGQICDRMMEIMGDS</sequence>
<dbReference type="SMART" id="SM00225">
    <property type="entry name" value="BTB"/>
    <property type="match status" value="1"/>
</dbReference>
<dbReference type="CDD" id="cd18186">
    <property type="entry name" value="BTB_POZ_ZBTB_KLHL-like"/>
    <property type="match status" value="1"/>
</dbReference>
<feature type="domain" description="BTB" evidence="1">
    <location>
        <begin position="40"/>
        <end position="107"/>
    </location>
</feature>
<evidence type="ECO:0000313" key="2">
    <source>
        <dbReference type="EMBL" id="GMR49960.1"/>
    </source>
</evidence>
<dbReference type="InterPro" id="IPR000210">
    <property type="entry name" value="BTB/POZ_dom"/>
</dbReference>
<name>A0AAN5CT67_9BILA</name>
<proteinExistence type="predicted"/>
<evidence type="ECO:0000313" key="3">
    <source>
        <dbReference type="Proteomes" id="UP001328107"/>
    </source>
</evidence>
<dbReference type="Pfam" id="PF00651">
    <property type="entry name" value="BTB"/>
    <property type="match status" value="1"/>
</dbReference>
<dbReference type="PROSITE" id="PS50097">
    <property type="entry name" value="BTB"/>
    <property type="match status" value="1"/>
</dbReference>
<evidence type="ECO:0000259" key="1">
    <source>
        <dbReference type="PROSITE" id="PS50097"/>
    </source>
</evidence>
<gene>
    <name evidence="2" type="ORF">PMAYCL1PPCAC_20155</name>
</gene>